<organism evidence="1 2">
    <name type="scientific">Siccibacter colletis</name>
    <dbReference type="NCBI Taxonomy" id="1505757"/>
    <lineage>
        <taxon>Bacteria</taxon>
        <taxon>Pseudomonadati</taxon>
        <taxon>Pseudomonadota</taxon>
        <taxon>Gammaproteobacteria</taxon>
        <taxon>Enterobacterales</taxon>
        <taxon>Enterobacteriaceae</taxon>
        <taxon>Siccibacter</taxon>
    </lineage>
</organism>
<name>A0ABY6JCY1_9ENTR</name>
<gene>
    <name evidence="1" type="ORF">KFZ77_10440</name>
</gene>
<sequence length="105" mass="11409">MDKFEGTPAPWFVSPKKNIEVTGDMNVIQTNGSNCLGYHIAYACGWTDDSSTSIEATKNAQLIAAAPELLEELIETHAALCFTPDYIGSLRYERNKAAIAKALGK</sequence>
<keyword evidence="2" id="KW-1185">Reference proteome</keyword>
<reference evidence="1 2" key="1">
    <citation type="submission" date="2021-05" db="EMBL/GenBank/DDBJ databases">
        <title>Isolation, identification, and the growth promoting effects of Pantoea dispersa strain YSD J2 from the aboveground leaves of Cyperus esculentus L.Var. Sativus.</title>
        <authorList>
            <person name="Wang S."/>
            <person name="Tang X.M."/>
            <person name="Huang Y.N."/>
        </authorList>
    </citation>
    <scope>NUCLEOTIDE SEQUENCE [LARGE SCALE GENOMIC DNA]</scope>
    <source>
        <strain evidence="2">YSD YN2</strain>
    </source>
</reference>
<protein>
    <submittedName>
        <fullName evidence="1">Uncharacterized protein</fullName>
    </submittedName>
</protein>
<proteinExistence type="predicted"/>
<accession>A0ABY6JCY1</accession>
<evidence type="ECO:0000313" key="2">
    <source>
        <dbReference type="Proteomes" id="UP001156318"/>
    </source>
</evidence>
<dbReference type="RefSeq" id="WP_264384135.1">
    <property type="nucleotide sequence ID" value="NZ_CP074352.1"/>
</dbReference>
<evidence type="ECO:0000313" key="1">
    <source>
        <dbReference type="EMBL" id="UYU30318.1"/>
    </source>
</evidence>
<dbReference type="EMBL" id="CP074352">
    <property type="protein sequence ID" value="UYU30318.1"/>
    <property type="molecule type" value="Genomic_DNA"/>
</dbReference>
<dbReference type="Proteomes" id="UP001156318">
    <property type="component" value="Chromosome"/>
</dbReference>